<evidence type="ECO:0000313" key="3">
    <source>
        <dbReference type="EMBL" id="KAK4444358.1"/>
    </source>
</evidence>
<sequence>MPTREFFTLQLLRRLDIPLPSQEGEPKPTRSSGFDFQRFRRYELEAPIDIPNWLTRGKVLEFQKDRDLFSTGRFRRGYLNARKLRGCKWRTDLSDLHDVLASDDLLSGEPGHPRIDPGLSEEKVEYHIPQGVSTSSSMVPEVVYTPLPDGSWFRLLHIQPNGDVDAPITCHLHSIPRKDACDRYEALSYAWDEGGQPKEPKSSKENERSNGHREQQPLYIICNGHEVPVKRNLYDALLHLRHSSVIRAIWVDAVCINQEDSTEVSHQIQAMTEIYGQAHRTVVWLGVTPPTSTTEIYEPLNLPIAEAAMAVICHVVKRWDASLPARYFVTGPPRQTEDMRQADMDSDFARNLDDFFEARHASWDQSALQPLRQLFSATWFGRKWVIQEVSLSRSIDVLFRGCRISWRWIGLAAAILRMRYDNVLRRSALNNIYHAYLMFRLSDSNGLGRVDMSFAALLRLTAGFQTSEPKDTFFALFGLQTRDHHPTMQPLFTGAEYHLSYEEICIRLARALLETGRSSRHPLSILADAGISSFPEAGTSVPSWVPSWRGNRPGLLSPWSLDDRFEADKGLELYLDTSAQNEISVQGIRICNVLRCCDVLIEDEDSIAASIDWLDQFSATLPLLQTYSRTLCAGRDTNGRRETDRNAMVLPMVAFAMYGMVPGTTTFEWINTCRKQLPEADQNPWKDADKSTRAWNGRWVAARERFSFAASLVAPRRRLFLSASGHLGLGPGDLSPGDEIWVLGGEATPLVLRPVDNGKKVIVGPCYIDDVMEGEAVVAAKVGQRHLGALWSEDFESEGTGSAPEDFEVRRITIQ</sequence>
<evidence type="ECO:0000256" key="1">
    <source>
        <dbReference type="SAM" id="MobiDB-lite"/>
    </source>
</evidence>
<dbReference type="Pfam" id="PF26639">
    <property type="entry name" value="Het-6_barrel"/>
    <property type="match status" value="1"/>
</dbReference>
<accession>A0AAV9GAQ3</accession>
<reference evidence="3" key="1">
    <citation type="journal article" date="2023" name="Mol. Phylogenet. Evol.">
        <title>Genome-scale phylogeny and comparative genomics of the fungal order Sordariales.</title>
        <authorList>
            <person name="Hensen N."/>
            <person name="Bonometti L."/>
            <person name="Westerberg I."/>
            <person name="Brannstrom I.O."/>
            <person name="Guillou S."/>
            <person name="Cros-Aarteil S."/>
            <person name="Calhoun S."/>
            <person name="Haridas S."/>
            <person name="Kuo A."/>
            <person name="Mondo S."/>
            <person name="Pangilinan J."/>
            <person name="Riley R."/>
            <person name="LaButti K."/>
            <person name="Andreopoulos B."/>
            <person name="Lipzen A."/>
            <person name="Chen C."/>
            <person name="Yan M."/>
            <person name="Daum C."/>
            <person name="Ng V."/>
            <person name="Clum A."/>
            <person name="Steindorff A."/>
            <person name="Ohm R.A."/>
            <person name="Martin F."/>
            <person name="Silar P."/>
            <person name="Natvig D.O."/>
            <person name="Lalanne C."/>
            <person name="Gautier V."/>
            <person name="Ament-Velasquez S.L."/>
            <person name="Kruys A."/>
            <person name="Hutchinson M.I."/>
            <person name="Powell A.J."/>
            <person name="Barry K."/>
            <person name="Miller A.N."/>
            <person name="Grigoriev I.V."/>
            <person name="Debuchy R."/>
            <person name="Gladieux P."/>
            <person name="Hiltunen Thoren M."/>
            <person name="Johannesson H."/>
        </authorList>
    </citation>
    <scope>NUCLEOTIDE SEQUENCE</scope>
    <source>
        <strain evidence="3">PSN243</strain>
    </source>
</reference>
<dbReference type="InterPro" id="IPR052895">
    <property type="entry name" value="HetReg/Transcr_Mod"/>
</dbReference>
<dbReference type="EMBL" id="MU865978">
    <property type="protein sequence ID" value="KAK4444358.1"/>
    <property type="molecule type" value="Genomic_DNA"/>
</dbReference>
<dbReference type="AlphaFoldDB" id="A0AAV9GAQ3"/>
<dbReference type="PANTHER" id="PTHR24148:SF64">
    <property type="entry name" value="HETEROKARYON INCOMPATIBILITY DOMAIN-CONTAINING PROTEIN"/>
    <property type="match status" value="1"/>
</dbReference>
<organism evidence="3 4">
    <name type="scientific">Podospora aff. communis PSN243</name>
    <dbReference type="NCBI Taxonomy" id="3040156"/>
    <lineage>
        <taxon>Eukaryota</taxon>
        <taxon>Fungi</taxon>
        <taxon>Dikarya</taxon>
        <taxon>Ascomycota</taxon>
        <taxon>Pezizomycotina</taxon>
        <taxon>Sordariomycetes</taxon>
        <taxon>Sordariomycetidae</taxon>
        <taxon>Sordariales</taxon>
        <taxon>Podosporaceae</taxon>
        <taxon>Podospora</taxon>
    </lineage>
</organism>
<evidence type="ECO:0000313" key="4">
    <source>
        <dbReference type="Proteomes" id="UP001321760"/>
    </source>
</evidence>
<feature type="domain" description="Heterokaryon incompatibility" evidence="2">
    <location>
        <begin position="184"/>
        <end position="388"/>
    </location>
</feature>
<dbReference type="Proteomes" id="UP001321760">
    <property type="component" value="Unassembled WGS sequence"/>
</dbReference>
<name>A0AAV9GAQ3_9PEZI</name>
<dbReference type="PANTHER" id="PTHR24148">
    <property type="entry name" value="ANKYRIN REPEAT DOMAIN-CONTAINING PROTEIN 39 HOMOLOG-RELATED"/>
    <property type="match status" value="1"/>
</dbReference>
<dbReference type="InterPro" id="IPR010730">
    <property type="entry name" value="HET"/>
</dbReference>
<evidence type="ECO:0000259" key="2">
    <source>
        <dbReference type="Pfam" id="PF06985"/>
    </source>
</evidence>
<reference evidence="3" key="2">
    <citation type="submission" date="2023-05" db="EMBL/GenBank/DDBJ databases">
        <authorList>
            <consortium name="Lawrence Berkeley National Laboratory"/>
            <person name="Steindorff A."/>
            <person name="Hensen N."/>
            <person name="Bonometti L."/>
            <person name="Westerberg I."/>
            <person name="Brannstrom I.O."/>
            <person name="Guillou S."/>
            <person name="Cros-Aarteil S."/>
            <person name="Calhoun S."/>
            <person name="Haridas S."/>
            <person name="Kuo A."/>
            <person name="Mondo S."/>
            <person name="Pangilinan J."/>
            <person name="Riley R."/>
            <person name="Labutti K."/>
            <person name="Andreopoulos B."/>
            <person name="Lipzen A."/>
            <person name="Chen C."/>
            <person name="Yanf M."/>
            <person name="Daum C."/>
            <person name="Ng V."/>
            <person name="Clum A."/>
            <person name="Ohm R."/>
            <person name="Martin F."/>
            <person name="Silar P."/>
            <person name="Natvig D."/>
            <person name="Lalanne C."/>
            <person name="Gautier V."/>
            <person name="Ament-Velasquez S.L."/>
            <person name="Kruys A."/>
            <person name="Hutchinson M.I."/>
            <person name="Powell A.J."/>
            <person name="Barry K."/>
            <person name="Miller A.N."/>
            <person name="Grigoriev I.V."/>
            <person name="Debuchy R."/>
            <person name="Gladieux P."/>
            <person name="Thoren M.H."/>
            <person name="Johannesson H."/>
        </authorList>
    </citation>
    <scope>NUCLEOTIDE SEQUENCE</scope>
    <source>
        <strain evidence="3">PSN243</strain>
    </source>
</reference>
<proteinExistence type="predicted"/>
<gene>
    <name evidence="3" type="ORF">QBC34DRAFT_475052</name>
</gene>
<feature type="region of interest" description="Disordered" evidence="1">
    <location>
        <begin position="192"/>
        <end position="215"/>
    </location>
</feature>
<protein>
    <submittedName>
        <fullName evidence="3">Heterokaryon incompatibility protein-domain-containing protein</fullName>
    </submittedName>
</protein>
<keyword evidence="4" id="KW-1185">Reference proteome</keyword>
<dbReference type="Pfam" id="PF06985">
    <property type="entry name" value="HET"/>
    <property type="match status" value="1"/>
</dbReference>
<feature type="compositionally biased region" description="Basic and acidic residues" evidence="1">
    <location>
        <begin position="195"/>
        <end position="215"/>
    </location>
</feature>
<comment type="caution">
    <text evidence="3">The sequence shown here is derived from an EMBL/GenBank/DDBJ whole genome shotgun (WGS) entry which is preliminary data.</text>
</comment>